<dbReference type="GO" id="GO:0012505">
    <property type="term" value="C:endomembrane system"/>
    <property type="evidence" value="ECO:0007669"/>
    <property type="project" value="TreeGrafter"/>
</dbReference>
<keyword evidence="2" id="KW-0633">Potassium transport</keyword>
<dbReference type="AlphaFoldDB" id="A0A7N2L2N1"/>
<dbReference type="InParanoid" id="A0A7N2L2N1"/>
<name>A0A7N2L2N1_QUELO</name>
<accession>A0A7N2L2N1</accession>
<sequence>MVSNATAGLTCPSPMKPTSNGIFQGDDPLQFSLPLAIMQICLVVVVTWGQAFIQKPLRQPRVIAEIIAKGFIGTFLQLQHLVGTALSGFGRYQLHQFLYPE</sequence>
<dbReference type="GO" id="GO:0098662">
    <property type="term" value="P:inorganic cation transmembrane transport"/>
    <property type="evidence" value="ECO:0007669"/>
    <property type="project" value="TreeGrafter"/>
</dbReference>
<keyword evidence="1" id="KW-0813">Transport</keyword>
<protein>
    <submittedName>
        <fullName evidence="6">Uncharacterized protein</fullName>
    </submittedName>
</protein>
<keyword evidence="5" id="KW-1133">Transmembrane helix</keyword>
<evidence type="ECO:0000256" key="3">
    <source>
        <dbReference type="ARBA" id="ARBA00022958"/>
    </source>
</evidence>
<keyword evidence="3" id="KW-0630">Potassium</keyword>
<evidence type="ECO:0000256" key="2">
    <source>
        <dbReference type="ARBA" id="ARBA00022538"/>
    </source>
</evidence>
<dbReference type="InterPro" id="IPR050794">
    <property type="entry name" value="CPA2_transporter"/>
</dbReference>
<proteinExistence type="predicted"/>
<dbReference type="GO" id="GO:0006885">
    <property type="term" value="P:regulation of pH"/>
    <property type="evidence" value="ECO:0007669"/>
    <property type="project" value="TreeGrafter"/>
</dbReference>
<dbReference type="GO" id="GO:0006813">
    <property type="term" value="P:potassium ion transport"/>
    <property type="evidence" value="ECO:0007669"/>
    <property type="project" value="UniProtKB-KW"/>
</dbReference>
<keyword evidence="5" id="KW-0472">Membrane</keyword>
<reference evidence="7" key="1">
    <citation type="journal article" date="2016" name="G3 (Bethesda)">
        <title>First Draft Assembly and Annotation of the Genome of a California Endemic Oak Quercus lobata Nee (Fagaceae).</title>
        <authorList>
            <person name="Sork V.L."/>
            <person name="Fitz-Gibbon S.T."/>
            <person name="Puiu D."/>
            <person name="Crepeau M."/>
            <person name="Gugger P.F."/>
            <person name="Sherman R."/>
            <person name="Stevens K."/>
            <person name="Langley C.H."/>
            <person name="Pellegrini M."/>
            <person name="Salzberg S.L."/>
        </authorList>
    </citation>
    <scope>NUCLEOTIDE SEQUENCE [LARGE SCALE GENOMIC DNA]</scope>
    <source>
        <strain evidence="7">cv. SW786</strain>
    </source>
</reference>
<feature type="transmembrane region" description="Helical" evidence="5">
    <location>
        <begin position="31"/>
        <end position="53"/>
    </location>
</feature>
<evidence type="ECO:0000313" key="6">
    <source>
        <dbReference type="EnsemblPlants" id="QL02p095807:mrna"/>
    </source>
</evidence>
<dbReference type="PANTHER" id="PTHR32468:SF34">
    <property type="entry name" value="CATION_H(+) ANTIPORTER 18"/>
    <property type="match status" value="1"/>
</dbReference>
<dbReference type="PANTHER" id="PTHR32468">
    <property type="entry name" value="CATION/H + ANTIPORTER"/>
    <property type="match status" value="1"/>
</dbReference>
<dbReference type="EnsemblPlants" id="QL02p095807:mrna">
    <property type="protein sequence ID" value="QL02p095807:mrna"/>
    <property type="gene ID" value="QL02p095807"/>
</dbReference>
<organism evidence="6 7">
    <name type="scientific">Quercus lobata</name>
    <name type="common">Valley oak</name>
    <dbReference type="NCBI Taxonomy" id="97700"/>
    <lineage>
        <taxon>Eukaryota</taxon>
        <taxon>Viridiplantae</taxon>
        <taxon>Streptophyta</taxon>
        <taxon>Embryophyta</taxon>
        <taxon>Tracheophyta</taxon>
        <taxon>Spermatophyta</taxon>
        <taxon>Magnoliopsida</taxon>
        <taxon>eudicotyledons</taxon>
        <taxon>Gunneridae</taxon>
        <taxon>Pentapetalae</taxon>
        <taxon>rosids</taxon>
        <taxon>fabids</taxon>
        <taxon>Fagales</taxon>
        <taxon>Fagaceae</taxon>
        <taxon>Quercus</taxon>
    </lineage>
</organism>
<evidence type="ECO:0000256" key="1">
    <source>
        <dbReference type="ARBA" id="ARBA00022448"/>
    </source>
</evidence>
<keyword evidence="4" id="KW-0406">Ion transport</keyword>
<evidence type="ECO:0000313" key="7">
    <source>
        <dbReference type="Proteomes" id="UP000594261"/>
    </source>
</evidence>
<evidence type="ECO:0000256" key="5">
    <source>
        <dbReference type="SAM" id="Phobius"/>
    </source>
</evidence>
<reference evidence="6" key="2">
    <citation type="submission" date="2021-01" db="UniProtKB">
        <authorList>
            <consortium name="EnsemblPlants"/>
        </authorList>
    </citation>
    <scope>IDENTIFICATION</scope>
</reference>
<keyword evidence="5" id="KW-0812">Transmembrane</keyword>
<keyword evidence="7" id="KW-1185">Reference proteome</keyword>
<dbReference type="Gramene" id="QL02p095807:mrna">
    <property type="protein sequence ID" value="QL02p095807:mrna"/>
    <property type="gene ID" value="QL02p095807"/>
</dbReference>
<dbReference type="Proteomes" id="UP000594261">
    <property type="component" value="Chromosome 2"/>
</dbReference>
<evidence type="ECO:0000256" key="4">
    <source>
        <dbReference type="ARBA" id="ARBA00023065"/>
    </source>
</evidence>